<evidence type="ECO:0000313" key="2">
    <source>
        <dbReference type="Proteomes" id="UP000028864"/>
    </source>
</evidence>
<dbReference type="Proteomes" id="UP000028864">
    <property type="component" value="Unassembled WGS sequence"/>
</dbReference>
<dbReference type="EMBL" id="LK021338">
    <property type="protein sequence ID" value="CDQ44848.1"/>
    <property type="molecule type" value="Genomic_DNA"/>
</dbReference>
<evidence type="ECO:0000313" key="1">
    <source>
        <dbReference type="EMBL" id="CDQ44848.1"/>
    </source>
</evidence>
<reference evidence="1" key="2">
    <citation type="submission" date="2015-09" db="EMBL/GenBank/DDBJ databases">
        <title>Draft genome sequence of Mycobacterium neoaurum DSM 44074.</title>
        <authorList>
            <person name="Croce O."/>
            <person name="Robert C."/>
            <person name="Raoult D."/>
            <person name="Drancourt M."/>
        </authorList>
    </citation>
    <scope>NUCLEOTIDE SEQUENCE</scope>
    <source>
        <strain evidence="1">DSM 44074</strain>
    </source>
</reference>
<gene>
    <name evidence="1" type="ORF">BN1047_02728</name>
</gene>
<name>A0AAV2WLQ9_MYCNE</name>
<protein>
    <submittedName>
        <fullName evidence="1">Alkylmercury lyase</fullName>
    </submittedName>
</protein>
<accession>A0AAV2WLQ9</accession>
<organism evidence="1 2">
    <name type="scientific">Mycolicibacterium neoaurum</name>
    <name type="common">Mycobacterium neoaurum</name>
    <dbReference type="NCBI Taxonomy" id="1795"/>
    <lineage>
        <taxon>Bacteria</taxon>
        <taxon>Bacillati</taxon>
        <taxon>Actinomycetota</taxon>
        <taxon>Actinomycetes</taxon>
        <taxon>Mycobacteriales</taxon>
        <taxon>Mycobacteriaceae</taxon>
        <taxon>Mycolicibacterium</taxon>
    </lineage>
</organism>
<reference evidence="1" key="1">
    <citation type="submission" date="2014-05" db="EMBL/GenBank/DDBJ databases">
        <authorList>
            <person name="Urmite Genomes"/>
        </authorList>
    </citation>
    <scope>NUCLEOTIDE SEQUENCE</scope>
    <source>
        <strain evidence="1">DSM 44074</strain>
    </source>
</reference>
<proteinExistence type="predicted"/>
<keyword evidence="1" id="KW-0456">Lyase</keyword>
<dbReference type="GO" id="GO:0016829">
    <property type="term" value="F:lyase activity"/>
    <property type="evidence" value="ECO:0007669"/>
    <property type="project" value="UniProtKB-KW"/>
</dbReference>
<sequence>MRRRPYLKVKRLPALYAHNRHMRVEIVYFDGCPNWQEAGARVGAAAAGLADVEITYRRVTTDEEAAALPFAGSPTILIDGTDAFDDAVPVTELACRVYQTDTGLMGLPTVTQLNEALRRRQSRS</sequence>
<dbReference type="AlphaFoldDB" id="A0AAV2WLQ9"/>